<accession>A0ABS8ZK04</accession>
<organism evidence="1 2">
    <name type="scientific">Kibdelosporangium philippinense</name>
    <dbReference type="NCBI Taxonomy" id="211113"/>
    <lineage>
        <taxon>Bacteria</taxon>
        <taxon>Bacillati</taxon>
        <taxon>Actinomycetota</taxon>
        <taxon>Actinomycetes</taxon>
        <taxon>Pseudonocardiales</taxon>
        <taxon>Pseudonocardiaceae</taxon>
        <taxon>Kibdelosporangium</taxon>
    </lineage>
</organism>
<gene>
    <name evidence="1" type="ORF">LWC34_31420</name>
</gene>
<keyword evidence="2" id="KW-1185">Reference proteome</keyword>
<dbReference type="EMBL" id="JAJVCN010000002">
    <property type="protein sequence ID" value="MCE7007300.1"/>
    <property type="molecule type" value="Genomic_DNA"/>
</dbReference>
<dbReference type="RefSeq" id="WP_233728967.1">
    <property type="nucleotide sequence ID" value="NZ_JAJVCN010000002.1"/>
</dbReference>
<protein>
    <submittedName>
        <fullName evidence="1">Uncharacterized protein</fullName>
    </submittedName>
</protein>
<comment type="caution">
    <text evidence="1">The sequence shown here is derived from an EMBL/GenBank/DDBJ whole genome shotgun (WGS) entry which is preliminary data.</text>
</comment>
<evidence type="ECO:0000313" key="2">
    <source>
        <dbReference type="Proteomes" id="UP001521150"/>
    </source>
</evidence>
<reference evidence="1 2" key="1">
    <citation type="submission" date="2021-12" db="EMBL/GenBank/DDBJ databases">
        <title>Genome sequence of Kibdelosporangium philippinense ATCC 49844.</title>
        <authorList>
            <person name="Fedorov E.A."/>
            <person name="Omeragic M."/>
            <person name="Shalygina K.F."/>
            <person name="Maclea K.S."/>
        </authorList>
    </citation>
    <scope>NUCLEOTIDE SEQUENCE [LARGE SCALE GENOMIC DNA]</scope>
    <source>
        <strain evidence="1 2">ATCC 49844</strain>
    </source>
</reference>
<sequence length="179" mass="18437">MIVIEDARRLSPAEREVLRLGVVAALESGKIAGGIGRQRRCSAFPSGRWAPGGRPTNGTDARPWPCGGCGGCGGPAELISAAERGTVFTAMADYTPDELLIGGPLWTRAAVVELVRMVVGVVMTEQGAGLAGGRVSGDRRAGSGRGCGGGVGRPVWAALGCRPTRPVVGANRDTRRWCG</sequence>
<dbReference type="Proteomes" id="UP001521150">
    <property type="component" value="Unassembled WGS sequence"/>
</dbReference>
<name>A0ABS8ZK04_9PSEU</name>
<proteinExistence type="predicted"/>
<evidence type="ECO:0000313" key="1">
    <source>
        <dbReference type="EMBL" id="MCE7007300.1"/>
    </source>
</evidence>